<sequence length="405" mass="44610">MNEQQSTPQLPEPQPQASHNAGAAASQASYTFTTPDGTAVLRRRQRAQTVVLLLVIAGLGAQWWVSHTELRDLRSEVAQRLQNGDNSNNELKGVLKSVAESTKELQAKVSVLDSKQAESQSQQLALEQMYQDLNKNRDDWALSEIEEVLSTADQQLELAGNVQGALIALQNADKSLSRSDKAQFIAIRRAIARDIERLKALPTVDIAGIAVRLDSVIGQVDSLPLLVDERPVESASEPKPQPVRVAAEKESNKESTKAGAAHAKTKAEAAPAEASAWSQWLAGARETWHSMSTEMWSELRQLVRIREVQTPDAILLSPGQAYFVRENLKLRLLNARLALLSRNEFAFRNDLASAQDTIAKYFDTRAKQVQTTQALLKQVQGSNVSIQLPTLAESLNAVRNYKARP</sequence>
<gene>
    <name evidence="3" type="ORF">C798_16535</name>
</gene>
<feature type="compositionally biased region" description="Low complexity" evidence="1">
    <location>
        <begin position="15"/>
        <end position="29"/>
    </location>
</feature>
<keyword evidence="2" id="KW-0472">Membrane</keyword>
<evidence type="ECO:0000256" key="2">
    <source>
        <dbReference type="SAM" id="Phobius"/>
    </source>
</evidence>
<feature type="compositionally biased region" description="Basic and acidic residues" evidence="1">
    <location>
        <begin position="246"/>
        <end position="256"/>
    </location>
</feature>
<feature type="region of interest" description="Disordered" evidence="1">
    <location>
        <begin position="230"/>
        <end position="268"/>
    </location>
</feature>
<evidence type="ECO:0000313" key="4">
    <source>
        <dbReference type="Proteomes" id="UP000501648"/>
    </source>
</evidence>
<protein>
    <recommendedName>
        <fullName evidence="5">Uroporphyrin-III methyltransferase</fullName>
    </recommendedName>
</protein>
<organism evidence="3 4">
    <name type="scientific">Herbaspirillum rubrisubalbicans Os34</name>
    <dbReference type="NCBI Taxonomy" id="1235827"/>
    <lineage>
        <taxon>Bacteria</taxon>
        <taxon>Pseudomonadati</taxon>
        <taxon>Pseudomonadota</taxon>
        <taxon>Betaproteobacteria</taxon>
        <taxon>Burkholderiales</taxon>
        <taxon>Oxalobacteraceae</taxon>
        <taxon>Herbaspirillum</taxon>
    </lineage>
</organism>
<dbReference type="PANTHER" id="PTHR38043:SF1">
    <property type="entry name" value="PROTEIN HEMX"/>
    <property type="match status" value="1"/>
</dbReference>
<feature type="compositionally biased region" description="Low complexity" evidence="1">
    <location>
        <begin position="257"/>
        <end position="268"/>
    </location>
</feature>
<dbReference type="Pfam" id="PF04375">
    <property type="entry name" value="HemX"/>
    <property type="match status" value="1"/>
</dbReference>
<dbReference type="RefSeq" id="WP_017450145.1">
    <property type="nucleotide sequence ID" value="NZ_CP008956.1"/>
</dbReference>
<evidence type="ECO:0008006" key="5">
    <source>
        <dbReference type="Google" id="ProtNLM"/>
    </source>
</evidence>
<proteinExistence type="predicted"/>
<keyword evidence="2" id="KW-1133">Transmembrane helix</keyword>
<accession>A0A6M3ZWC2</accession>
<dbReference type="PANTHER" id="PTHR38043">
    <property type="entry name" value="PROTEIN HEMX"/>
    <property type="match status" value="1"/>
</dbReference>
<feature type="region of interest" description="Disordered" evidence="1">
    <location>
        <begin position="1"/>
        <end position="30"/>
    </location>
</feature>
<dbReference type="EMBL" id="CP008956">
    <property type="protein sequence ID" value="QJQ01782.1"/>
    <property type="molecule type" value="Genomic_DNA"/>
</dbReference>
<name>A0A6M3ZWC2_9BURK</name>
<dbReference type="InterPro" id="IPR007470">
    <property type="entry name" value="HemX"/>
</dbReference>
<reference evidence="3 4" key="1">
    <citation type="journal article" date="2012" name="J. Bacteriol.">
        <title>Genome sequence of the pathogenic Herbaspirillum seropedicae strain Os34, isolated from rice roots.</title>
        <authorList>
            <person name="Ye W."/>
            <person name="Ye S."/>
            <person name="Liu J."/>
            <person name="Chang S."/>
            <person name="Chen M."/>
            <person name="Zhu B."/>
            <person name="Guo L."/>
            <person name="An Q."/>
        </authorList>
    </citation>
    <scope>NUCLEOTIDE SEQUENCE [LARGE SCALE GENOMIC DNA]</scope>
    <source>
        <strain evidence="3 4">Os34</strain>
    </source>
</reference>
<keyword evidence="2" id="KW-0812">Transmembrane</keyword>
<feature type="transmembrane region" description="Helical" evidence="2">
    <location>
        <begin position="47"/>
        <end position="65"/>
    </location>
</feature>
<dbReference type="AlphaFoldDB" id="A0A6M3ZWC2"/>
<evidence type="ECO:0000313" key="3">
    <source>
        <dbReference type="EMBL" id="QJQ01782.1"/>
    </source>
</evidence>
<dbReference type="Proteomes" id="UP000501648">
    <property type="component" value="Chromosome"/>
</dbReference>
<evidence type="ECO:0000256" key="1">
    <source>
        <dbReference type="SAM" id="MobiDB-lite"/>
    </source>
</evidence>